<dbReference type="OrthoDB" id="47431at2759"/>
<proteinExistence type="inferred from homology"/>
<dbReference type="Gene3D" id="3.40.50.300">
    <property type="entry name" value="P-loop containing nucleotide triphosphate hydrolases"/>
    <property type="match status" value="1"/>
</dbReference>
<dbReference type="PROSITE" id="PS50005">
    <property type="entry name" value="TPR"/>
    <property type="match status" value="2"/>
</dbReference>
<dbReference type="PANTHER" id="PTHR45783:SF3">
    <property type="entry name" value="KINESIN LIGHT CHAIN"/>
    <property type="match status" value="1"/>
</dbReference>
<keyword evidence="5" id="KW-0677">Repeat</keyword>
<evidence type="ECO:0000256" key="7">
    <source>
        <dbReference type="ARBA" id="ARBA00023054"/>
    </source>
</evidence>
<keyword evidence="15" id="KW-1185">Reference proteome</keyword>
<dbReference type="Gene3D" id="1.25.40.20">
    <property type="entry name" value="Ankyrin repeat-containing domain"/>
    <property type="match status" value="1"/>
</dbReference>
<evidence type="ECO:0000256" key="3">
    <source>
        <dbReference type="ARBA" id="ARBA00022490"/>
    </source>
</evidence>
<dbReference type="InterPro" id="IPR019734">
    <property type="entry name" value="TPR_rpt"/>
</dbReference>
<evidence type="ECO:0000256" key="9">
    <source>
        <dbReference type="ARBA" id="ARBA00023212"/>
    </source>
</evidence>
<dbReference type="SUPFAM" id="SSF48452">
    <property type="entry name" value="TPR-like"/>
    <property type="match status" value="4"/>
</dbReference>
<evidence type="ECO:0000256" key="5">
    <source>
        <dbReference type="ARBA" id="ARBA00022737"/>
    </source>
</evidence>
<dbReference type="PROSITE" id="PS50297">
    <property type="entry name" value="ANK_REP_REGION"/>
    <property type="match status" value="2"/>
</dbReference>
<evidence type="ECO:0000313" key="15">
    <source>
        <dbReference type="Proteomes" id="UP000002630"/>
    </source>
</evidence>
<feature type="repeat" description="TPR" evidence="11">
    <location>
        <begin position="698"/>
        <end position="731"/>
    </location>
</feature>
<evidence type="ECO:0000256" key="11">
    <source>
        <dbReference type="PROSITE-ProRule" id="PRU00339"/>
    </source>
</evidence>
<keyword evidence="4" id="KW-0493">Microtubule</keyword>
<dbReference type="InterPro" id="IPR036388">
    <property type="entry name" value="WH-like_DNA-bd_sf"/>
</dbReference>
<dbReference type="GO" id="GO:0005874">
    <property type="term" value="C:microtubule"/>
    <property type="evidence" value="ECO:0007669"/>
    <property type="project" value="UniProtKB-KW"/>
</dbReference>
<dbReference type="STRING" id="2880.D7FUD7"/>
<organism evidence="14 15">
    <name type="scientific">Ectocarpus siliculosus</name>
    <name type="common">Brown alga</name>
    <name type="synonym">Conferva siliculosa</name>
    <dbReference type="NCBI Taxonomy" id="2880"/>
    <lineage>
        <taxon>Eukaryota</taxon>
        <taxon>Sar</taxon>
        <taxon>Stramenopiles</taxon>
        <taxon>Ochrophyta</taxon>
        <taxon>PX clade</taxon>
        <taxon>Phaeophyceae</taxon>
        <taxon>Ectocarpales</taxon>
        <taxon>Ectocarpaceae</taxon>
        <taxon>Ectocarpus</taxon>
    </lineage>
</organism>
<evidence type="ECO:0000256" key="10">
    <source>
        <dbReference type="PROSITE-ProRule" id="PRU00023"/>
    </source>
</evidence>
<dbReference type="GO" id="GO:0005871">
    <property type="term" value="C:kinesin complex"/>
    <property type="evidence" value="ECO:0007669"/>
    <property type="project" value="InterPro"/>
</dbReference>
<dbReference type="InterPro" id="IPR002110">
    <property type="entry name" value="Ankyrin_rpt"/>
</dbReference>
<dbReference type="EMBL" id="FN649734">
    <property type="protein sequence ID" value="CBJ26207.1"/>
    <property type="molecule type" value="Genomic_DNA"/>
</dbReference>
<dbReference type="PANTHER" id="PTHR45783">
    <property type="entry name" value="KINESIN LIGHT CHAIN"/>
    <property type="match status" value="1"/>
</dbReference>
<keyword evidence="9" id="KW-0206">Cytoskeleton</keyword>
<dbReference type="Gene3D" id="1.10.8.430">
    <property type="entry name" value="Helical domain of apoptotic protease-activating factors"/>
    <property type="match status" value="1"/>
</dbReference>
<feature type="repeat" description="ANK" evidence="10">
    <location>
        <begin position="1003"/>
        <end position="1035"/>
    </location>
</feature>
<dbReference type="EMBL" id="FN648453">
    <property type="protein sequence ID" value="CBJ26207.1"/>
    <property type="molecule type" value="Genomic_DNA"/>
</dbReference>
<dbReference type="Pfam" id="PF13424">
    <property type="entry name" value="TPR_12"/>
    <property type="match status" value="4"/>
</dbReference>
<gene>
    <name evidence="14" type="ORF">Esi_0027_0081</name>
</gene>
<dbReference type="GO" id="GO:0043531">
    <property type="term" value="F:ADP binding"/>
    <property type="evidence" value="ECO:0007669"/>
    <property type="project" value="InterPro"/>
</dbReference>
<keyword evidence="6 11" id="KW-0802">TPR repeat</keyword>
<dbReference type="InterPro" id="IPR036770">
    <property type="entry name" value="Ankyrin_rpt-contain_sf"/>
</dbReference>
<feature type="repeat" description="ANK" evidence="10">
    <location>
        <begin position="1036"/>
        <end position="1068"/>
    </location>
</feature>
<dbReference type="Pfam" id="PF00931">
    <property type="entry name" value="NB-ARC"/>
    <property type="match status" value="1"/>
</dbReference>
<dbReference type="eggNOG" id="KOG0504">
    <property type="taxonomic scope" value="Eukaryota"/>
</dbReference>
<accession>D7FUD7</accession>
<dbReference type="SMART" id="SM00028">
    <property type="entry name" value="TPR"/>
    <property type="match status" value="10"/>
</dbReference>
<dbReference type="SMART" id="SM00248">
    <property type="entry name" value="ANK"/>
    <property type="match status" value="3"/>
</dbReference>
<dbReference type="InterPro" id="IPR002151">
    <property type="entry name" value="Kinesin_light"/>
</dbReference>
<sequence length="1480" mass="161184">MFCSRPKKLEKKLQEIGGDVCRVVDAIAAKRIFTDILPPSLPDMAEVPVGALELPHSSYVERAAVQEVADGLTNPEEPRTPYTVVGIGGGGKSVLASAVVRMPSVREHFRGGISWVRVGRGAKNSLLPLLQGLAREVGAAPTDAPHGVPHALDSLEQVQQHLAAVASTRNSPRLVVLDDVWEREVVDAFVPLGFKLLLTTRDRSIVCDPAGRLELGDMTEEEALELLRKTSGTVDPGDDVRMKMTKVVALCGHLPLVLAIAGSMSAVKGKGLTAVAWEELAKEFENVAKKMRARGQQSSSIKVVLETTFDSLATRKQKEFLMMAVLAAGALAPIEMLSNLWEIEDAEGTHAEAEGLVSKYLLHAVGGGGYRMHDLVLDFAKTSIRAEEETVKRATALQAQYLGRLDVVESYGDPEHGAGDQGIFFLDALWRSVEKLSGDPQLEVASYRASLGALEWGEATEAAARSYFSVGFLFNVQGKYDDAESLYKRSLATQEKVLGQEHPDVAQSLNDLAGLLRAQGKYAEAEPLYEQSQAIREKVLGPEHPDVATTLNDRARLLESQGKYVEAEPLYERCQAIYEKAFGPEHPDMAATLHNQAGLLCKQRSLGLDHPDVAASLNNGVELLIALGKYADAMPLVQRSLAIREDTLGVHHPDVAASTNSYAELLKAQGRYDEAALYFERAGKIWENALGPKHPMVATALYNQAELLETQGKYHKAEELYRQSLAIREQMLGADHPDVAVSLNNMARLLATQDRNEEAEALFERAIAVLEAALGPDHPNVAIVLINQAGLLMIQGKYAEAEVLCQRSLKIQESTLGPDHPDVATSLHDTAGLLELQGNYDEAEPLYRRAQTIREKMLGPDHPKVAASLNSLAGLLTIQCRYKEAEGLYERAAAILEVALGPEHPNFAAIRKNWLGLLEKQGRHEEAAHLSEHAPPNFSSTAKGGSMDDSPFEGGDGLQGRALILDDMKGASELHKAAYGGDVKLVEEILSSRSLLPDIRGNISMTPLHYAVIQGHRDCVWVLLRHGANPDLQNSSGLTALHMACANLSHQLVKLLMDSGADPNMKDDRGLEPKGHAQNDEELELLLTLGKGYRIGSGKDAVKSAPQLQQILPLMLTFLDSRSWCQCLSVGRSARDTVRALISGLMPDGPRPEEGWTVPLDVLTLKTDDAGVAYLAANECGIAIHGEAGSLAHLKAVIVPPPQSGFISVEGEQYIATSPILRCRWTGNNCSQGTWTVSFPLEEEDGLSNPTELSQVLCRGDELQDEWEVQTTGLKAATRHPSMQVEVTHFSDIITADKLREIEAKSTSIVYERKRSWFFSKHVRVYNASSEAMTVLQILPAVTESARSGQVSVPGGGLGGSRSINVNDGNSVDDWQEIPAWVNASSETGSAPPTNPAKLRTRLGMKAMRVIPYTVTGSRVTNDLEVFPRHIFECLAGYDYYLLQKMICGSGRSRFLAEDVDGNMSEERTVLDIVNRRKTI</sequence>
<name>D7FUD7_ECTSI</name>
<evidence type="ECO:0000313" key="14">
    <source>
        <dbReference type="EMBL" id="CBJ26207.1"/>
    </source>
</evidence>
<dbReference type="GO" id="GO:0005737">
    <property type="term" value="C:cytoplasm"/>
    <property type="evidence" value="ECO:0007669"/>
    <property type="project" value="TreeGrafter"/>
</dbReference>
<dbReference type="GO" id="GO:0019894">
    <property type="term" value="F:kinesin binding"/>
    <property type="evidence" value="ECO:0007669"/>
    <property type="project" value="TreeGrafter"/>
</dbReference>
<dbReference type="Pfam" id="PF12796">
    <property type="entry name" value="Ank_2"/>
    <property type="match status" value="1"/>
</dbReference>
<protein>
    <submittedName>
        <fullName evidence="14">NB-ARC and TPR repeat-containing protein</fullName>
    </submittedName>
</protein>
<keyword evidence="7" id="KW-0175">Coiled coil</keyword>
<comment type="subcellular location">
    <subcellularLocation>
        <location evidence="1">Cytoplasm</location>
        <location evidence="1">Cytoskeleton</location>
    </subcellularLocation>
</comment>
<dbReference type="Gene3D" id="1.25.40.10">
    <property type="entry name" value="Tetratricopeptide repeat domain"/>
    <property type="match status" value="3"/>
</dbReference>
<dbReference type="SUPFAM" id="SSF52540">
    <property type="entry name" value="P-loop containing nucleoside triphosphate hydrolases"/>
    <property type="match status" value="1"/>
</dbReference>
<dbReference type="Proteomes" id="UP000002630">
    <property type="component" value="Linkage Group LG09"/>
</dbReference>
<dbReference type="PRINTS" id="PR01415">
    <property type="entry name" value="ANKYRIN"/>
</dbReference>
<evidence type="ECO:0000256" key="8">
    <source>
        <dbReference type="ARBA" id="ARBA00023175"/>
    </source>
</evidence>
<keyword evidence="3" id="KW-0963">Cytoplasm</keyword>
<dbReference type="InterPro" id="IPR027417">
    <property type="entry name" value="P-loop_NTPase"/>
</dbReference>
<feature type="domain" description="NB-ARC" evidence="13">
    <location>
        <begin position="64"/>
        <end position="230"/>
    </location>
</feature>
<evidence type="ECO:0000259" key="13">
    <source>
        <dbReference type="Pfam" id="PF00931"/>
    </source>
</evidence>
<dbReference type="SUPFAM" id="SSF48403">
    <property type="entry name" value="Ankyrin repeat"/>
    <property type="match status" value="1"/>
</dbReference>
<dbReference type="InterPro" id="IPR042197">
    <property type="entry name" value="Apaf_helical"/>
</dbReference>
<dbReference type="GO" id="GO:0007018">
    <property type="term" value="P:microtubule-based movement"/>
    <property type="evidence" value="ECO:0007669"/>
    <property type="project" value="TreeGrafter"/>
</dbReference>
<dbReference type="InterPro" id="IPR011990">
    <property type="entry name" value="TPR-like_helical_dom_sf"/>
</dbReference>
<comment type="similarity">
    <text evidence="2">Belongs to the kinesin light chain family.</text>
</comment>
<dbReference type="InterPro" id="IPR002182">
    <property type="entry name" value="NB-ARC"/>
</dbReference>
<feature type="repeat" description="TPR" evidence="11">
    <location>
        <begin position="464"/>
        <end position="497"/>
    </location>
</feature>
<dbReference type="InParanoid" id="D7FUD7"/>
<dbReference type="PROSITE" id="PS50088">
    <property type="entry name" value="ANK_REPEAT"/>
    <property type="match status" value="2"/>
</dbReference>
<dbReference type="eggNOG" id="KOG4658">
    <property type="taxonomic scope" value="Eukaryota"/>
</dbReference>
<evidence type="ECO:0000256" key="12">
    <source>
        <dbReference type="SAM" id="MobiDB-lite"/>
    </source>
</evidence>
<keyword evidence="10" id="KW-0040">ANK repeat</keyword>
<evidence type="ECO:0000256" key="1">
    <source>
        <dbReference type="ARBA" id="ARBA00004245"/>
    </source>
</evidence>
<dbReference type="Pfam" id="PF13374">
    <property type="entry name" value="TPR_10"/>
    <property type="match status" value="3"/>
</dbReference>
<keyword evidence="8" id="KW-0505">Motor protein</keyword>
<reference evidence="14 15" key="1">
    <citation type="journal article" date="2010" name="Nature">
        <title>The Ectocarpus genome and the independent evolution of multicellularity in brown algae.</title>
        <authorList>
            <person name="Cock J.M."/>
            <person name="Sterck L."/>
            <person name="Rouze P."/>
            <person name="Scornet D."/>
            <person name="Allen A.E."/>
            <person name="Amoutzias G."/>
            <person name="Anthouard V."/>
            <person name="Artiguenave F."/>
            <person name="Aury J.M."/>
            <person name="Badger J.H."/>
            <person name="Beszteri B."/>
            <person name="Billiau K."/>
            <person name="Bonnet E."/>
            <person name="Bothwell J.H."/>
            <person name="Bowler C."/>
            <person name="Boyen C."/>
            <person name="Brownlee C."/>
            <person name="Carrano C.J."/>
            <person name="Charrier B."/>
            <person name="Cho G.Y."/>
            <person name="Coelho S.M."/>
            <person name="Collen J."/>
            <person name="Corre E."/>
            <person name="Da Silva C."/>
            <person name="Delage L."/>
            <person name="Delaroque N."/>
            <person name="Dittami S.M."/>
            <person name="Doulbeau S."/>
            <person name="Elias M."/>
            <person name="Farnham G."/>
            <person name="Gachon C.M."/>
            <person name="Gschloessl B."/>
            <person name="Heesch S."/>
            <person name="Jabbari K."/>
            <person name="Jubin C."/>
            <person name="Kawai H."/>
            <person name="Kimura K."/>
            <person name="Kloareg B."/>
            <person name="Kupper F.C."/>
            <person name="Lang D."/>
            <person name="Le Bail A."/>
            <person name="Leblanc C."/>
            <person name="Lerouge P."/>
            <person name="Lohr M."/>
            <person name="Lopez P.J."/>
            <person name="Martens C."/>
            <person name="Maumus F."/>
            <person name="Michel G."/>
            <person name="Miranda-Saavedra D."/>
            <person name="Morales J."/>
            <person name="Moreau H."/>
            <person name="Motomura T."/>
            <person name="Nagasato C."/>
            <person name="Napoli C.A."/>
            <person name="Nelson D.R."/>
            <person name="Nyvall-Collen P."/>
            <person name="Peters A.F."/>
            <person name="Pommier C."/>
            <person name="Potin P."/>
            <person name="Poulain J."/>
            <person name="Quesneville H."/>
            <person name="Read B."/>
            <person name="Rensing S.A."/>
            <person name="Ritter A."/>
            <person name="Rousvoal S."/>
            <person name="Samanta M."/>
            <person name="Samson G."/>
            <person name="Schroeder D.C."/>
            <person name="Segurens B."/>
            <person name="Strittmatter M."/>
            <person name="Tonon T."/>
            <person name="Tregear J.W."/>
            <person name="Valentin K."/>
            <person name="von Dassow P."/>
            <person name="Yamagishi T."/>
            <person name="Van de Peer Y."/>
            <person name="Wincker P."/>
        </authorList>
    </citation>
    <scope>NUCLEOTIDE SEQUENCE [LARGE SCALE GENOMIC DNA]</scope>
    <source>
        <strain evidence="15">Ec32 / CCAP1310/4</strain>
    </source>
</reference>
<evidence type="ECO:0000256" key="6">
    <source>
        <dbReference type="ARBA" id="ARBA00022803"/>
    </source>
</evidence>
<dbReference type="Gene3D" id="1.10.10.10">
    <property type="entry name" value="Winged helix-like DNA-binding domain superfamily/Winged helix DNA-binding domain"/>
    <property type="match status" value="1"/>
</dbReference>
<feature type="region of interest" description="Disordered" evidence="12">
    <location>
        <begin position="926"/>
        <end position="952"/>
    </location>
</feature>
<evidence type="ECO:0000256" key="4">
    <source>
        <dbReference type="ARBA" id="ARBA00022701"/>
    </source>
</evidence>
<dbReference type="eggNOG" id="KOG1840">
    <property type="taxonomic scope" value="Eukaryota"/>
</dbReference>
<evidence type="ECO:0000256" key="2">
    <source>
        <dbReference type="ARBA" id="ARBA00009622"/>
    </source>
</evidence>
<dbReference type="PRINTS" id="PR00381">
    <property type="entry name" value="KINESINLIGHT"/>
</dbReference>